<dbReference type="Proteomes" id="UP000467841">
    <property type="component" value="Unassembled WGS sequence"/>
</dbReference>
<evidence type="ECO:0000313" key="2">
    <source>
        <dbReference type="EMBL" id="CAA7049155.1"/>
    </source>
</evidence>
<sequence>MFRIPGSGGLLIGSWDLHQDTPKIQKLRYGEFPNVSMSALQTMESCISSAHLVESGPTRETFLVKWYKKLKKSTTSGRLITETYHLIVFKLDDQGNAVPTKDIGDLCIFLSDSEPFCVLASSFPDVLRPNELVTYAINEHFDFCLTESLVKTKYSDPDIRAPYHIPPQYID</sequence>
<dbReference type="Pfam" id="PF03478">
    <property type="entry name" value="Beta-prop_KIB1-4"/>
    <property type="match status" value="1"/>
</dbReference>
<accession>A0A6D2K4P9</accession>
<dbReference type="AlphaFoldDB" id="A0A6D2K4P9"/>
<dbReference type="EMBL" id="CACVBM020001407">
    <property type="protein sequence ID" value="CAA7049155.1"/>
    <property type="molecule type" value="Genomic_DNA"/>
</dbReference>
<feature type="domain" description="KIB1-4 beta-propeller" evidence="1">
    <location>
        <begin position="14"/>
        <end position="130"/>
    </location>
</feature>
<evidence type="ECO:0000259" key="1">
    <source>
        <dbReference type="Pfam" id="PF03478"/>
    </source>
</evidence>
<keyword evidence="3" id="KW-1185">Reference proteome</keyword>
<dbReference type="InterPro" id="IPR005174">
    <property type="entry name" value="KIB1-4_b-propeller"/>
</dbReference>
<dbReference type="OrthoDB" id="1049985at2759"/>
<reference evidence="2" key="1">
    <citation type="submission" date="2020-01" db="EMBL/GenBank/DDBJ databases">
        <authorList>
            <person name="Mishra B."/>
        </authorList>
    </citation>
    <scope>NUCLEOTIDE SEQUENCE [LARGE SCALE GENOMIC DNA]</scope>
</reference>
<gene>
    <name evidence="2" type="ORF">MERR_LOCUS36390</name>
</gene>
<comment type="caution">
    <text evidence="2">The sequence shown here is derived from an EMBL/GenBank/DDBJ whole genome shotgun (WGS) entry which is preliminary data.</text>
</comment>
<proteinExistence type="predicted"/>
<protein>
    <recommendedName>
        <fullName evidence="1">KIB1-4 beta-propeller domain-containing protein</fullName>
    </recommendedName>
</protein>
<evidence type="ECO:0000313" key="3">
    <source>
        <dbReference type="Proteomes" id="UP000467841"/>
    </source>
</evidence>
<name>A0A6D2K4P9_9BRAS</name>
<organism evidence="2 3">
    <name type="scientific">Microthlaspi erraticum</name>
    <dbReference type="NCBI Taxonomy" id="1685480"/>
    <lineage>
        <taxon>Eukaryota</taxon>
        <taxon>Viridiplantae</taxon>
        <taxon>Streptophyta</taxon>
        <taxon>Embryophyta</taxon>
        <taxon>Tracheophyta</taxon>
        <taxon>Spermatophyta</taxon>
        <taxon>Magnoliopsida</taxon>
        <taxon>eudicotyledons</taxon>
        <taxon>Gunneridae</taxon>
        <taxon>Pentapetalae</taxon>
        <taxon>rosids</taxon>
        <taxon>malvids</taxon>
        <taxon>Brassicales</taxon>
        <taxon>Brassicaceae</taxon>
        <taxon>Coluteocarpeae</taxon>
        <taxon>Microthlaspi</taxon>
    </lineage>
</organism>